<evidence type="ECO:0000313" key="2">
    <source>
        <dbReference type="Proteomes" id="UP000623842"/>
    </source>
</evidence>
<accession>A0A919BQ29</accession>
<comment type="caution">
    <text evidence="1">The sequence shown here is derived from an EMBL/GenBank/DDBJ whole genome shotgun (WGS) entry which is preliminary data.</text>
</comment>
<reference evidence="1" key="2">
    <citation type="submission" date="2020-09" db="EMBL/GenBank/DDBJ databases">
        <authorList>
            <person name="Sun Q."/>
            <person name="Kim S."/>
        </authorList>
    </citation>
    <scope>NUCLEOTIDE SEQUENCE</scope>
    <source>
        <strain evidence="1">KCTC 42731</strain>
    </source>
</reference>
<name>A0A919BQ29_9GAMM</name>
<sequence>MLKIAYFMLALALLILIGTLTESFSYAKQRETALKLCGSEENIAYVDSDTVMCKRDEVIGNSDKE</sequence>
<evidence type="ECO:0000313" key="1">
    <source>
        <dbReference type="EMBL" id="GHG03741.1"/>
    </source>
</evidence>
<proteinExistence type="predicted"/>
<keyword evidence="2" id="KW-1185">Reference proteome</keyword>
<dbReference type="Proteomes" id="UP000623842">
    <property type="component" value="Unassembled WGS sequence"/>
</dbReference>
<gene>
    <name evidence="1" type="ORF">GCM10017161_36280</name>
</gene>
<reference evidence="1" key="1">
    <citation type="journal article" date="2014" name="Int. J. Syst. Evol. Microbiol.">
        <title>Complete genome sequence of Corynebacterium casei LMG S-19264T (=DSM 44701T), isolated from a smear-ripened cheese.</title>
        <authorList>
            <consortium name="US DOE Joint Genome Institute (JGI-PGF)"/>
            <person name="Walter F."/>
            <person name="Albersmeier A."/>
            <person name="Kalinowski J."/>
            <person name="Ruckert C."/>
        </authorList>
    </citation>
    <scope>NUCLEOTIDE SEQUENCE</scope>
    <source>
        <strain evidence="1">KCTC 42731</strain>
    </source>
</reference>
<dbReference type="AlphaFoldDB" id="A0A919BQ29"/>
<dbReference type="EMBL" id="BNCK01000010">
    <property type="protein sequence ID" value="GHG03741.1"/>
    <property type="molecule type" value="Genomic_DNA"/>
</dbReference>
<organism evidence="1 2">
    <name type="scientific">Thalassotalea marina</name>
    <dbReference type="NCBI Taxonomy" id="1673741"/>
    <lineage>
        <taxon>Bacteria</taxon>
        <taxon>Pseudomonadati</taxon>
        <taxon>Pseudomonadota</taxon>
        <taxon>Gammaproteobacteria</taxon>
        <taxon>Alteromonadales</taxon>
        <taxon>Colwelliaceae</taxon>
        <taxon>Thalassotalea</taxon>
    </lineage>
</organism>
<protein>
    <submittedName>
        <fullName evidence="1">Uncharacterized protein</fullName>
    </submittedName>
</protein>
<dbReference type="RefSeq" id="WP_189773630.1">
    <property type="nucleotide sequence ID" value="NZ_BNCK01000010.1"/>
</dbReference>